<dbReference type="VEuPathDB" id="MicrosporidiaDB:A0H76_122"/>
<dbReference type="InterPro" id="IPR036397">
    <property type="entry name" value="RNaseH_sf"/>
</dbReference>
<dbReference type="Proteomes" id="UP000192356">
    <property type="component" value="Unassembled WGS sequence"/>
</dbReference>
<evidence type="ECO:0000259" key="1">
    <source>
        <dbReference type="Pfam" id="PF01498"/>
    </source>
</evidence>
<dbReference type="GO" id="GO:0006313">
    <property type="term" value="P:DNA transposition"/>
    <property type="evidence" value="ECO:0007669"/>
    <property type="project" value="InterPro"/>
</dbReference>
<dbReference type="InterPro" id="IPR002492">
    <property type="entry name" value="Transposase_Tc1-like"/>
</dbReference>
<protein>
    <submittedName>
        <fullName evidence="2">TCB1</fullName>
    </submittedName>
</protein>
<comment type="caution">
    <text evidence="2">The sequence shown here is derived from an EMBL/GenBank/DDBJ whole genome shotgun (WGS) entry which is preliminary data.</text>
</comment>
<dbReference type="AlphaFoldDB" id="A0A1X0Q8J3"/>
<accession>A0A1X0Q8J3</accession>
<feature type="domain" description="Transposase Tc1-like" evidence="1">
    <location>
        <begin position="3"/>
        <end position="69"/>
    </location>
</feature>
<evidence type="ECO:0000313" key="2">
    <source>
        <dbReference type="EMBL" id="ORD96034.1"/>
    </source>
</evidence>
<organism evidence="2 3">
    <name type="scientific">Hepatospora eriocheir</name>
    <dbReference type="NCBI Taxonomy" id="1081669"/>
    <lineage>
        <taxon>Eukaryota</taxon>
        <taxon>Fungi</taxon>
        <taxon>Fungi incertae sedis</taxon>
        <taxon>Microsporidia</taxon>
        <taxon>Hepatosporidae</taxon>
        <taxon>Hepatospora</taxon>
    </lineage>
</organism>
<dbReference type="EMBL" id="LVKB01000137">
    <property type="protein sequence ID" value="ORD96034.1"/>
    <property type="molecule type" value="Genomic_DNA"/>
</dbReference>
<dbReference type="Pfam" id="PF01498">
    <property type="entry name" value="HTH_Tnp_Tc3_2"/>
    <property type="match status" value="1"/>
</dbReference>
<dbReference type="GO" id="GO:0003677">
    <property type="term" value="F:DNA binding"/>
    <property type="evidence" value="ECO:0007669"/>
    <property type="project" value="InterPro"/>
</dbReference>
<reference evidence="2 3" key="1">
    <citation type="journal article" date="2017" name="Environ. Microbiol.">
        <title>Decay of the glycolytic pathway and adaptation to intranuclear parasitism within Enterocytozoonidae microsporidia.</title>
        <authorList>
            <person name="Wiredu Boakye D."/>
            <person name="Jaroenlak P."/>
            <person name="Prachumwat A."/>
            <person name="Williams T.A."/>
            <person name="Bateman K.S."/>
            <person name="Itsathitphaisarn O."/>
            <person name="Sritunyalucksana K."/>
            <person name="Paszkiewicz K.H."/>
            <person name="Moore K.A."/>
            <person name="Stentiford G.D."/>
            <person name="Williams B.A."/>
        </authorList>
    </citation>
    <scope>NUCLEOTIDE SEQUENCE [LARGE SCALE GENOMIC DNA]</scope>
    <source>
        <strain evidence="2 3">GB1</strain>
    </source>
</reference>
<dbReference type="OrthoDB" id="2416077at2759"/>
<proteinExistence type="predicted"/>
<gene>
    <name evidence="2" type="primary">TCB1</name>
    <name evidence="2" type="ORF">HERIO_1995</name>
</gene>
<name>A0A1X0Q8J3_9MICR</name>
<dbReference type="Gene3D" id="3.30.420.10">
    <property type="entry name" value="Ribonuclease H-like superfamily/Ribonuclease H"/>
    <property type="match status" value="1"/>
</dbReference>
<evidence type="ECO:0000313" key="3">
    <source>
        <dbReference type="Proteomes" id="UP000192356"/>
    </source>
</evidence>
<dbReference type="VEuPathDB" id="MicrosporidiaDB:HERIO_1995"/>
<sequence length="92" mass="11059">MKKKIERFPKIGSIKIAEEINSEFNTNYSARTIKNYLKTVDLSAFRPLKKPLLSSKNIFSRFQYSIEHLWDSEAYWKKVLWLDEAKINLFWI</sequence>
<keyword evidence="3" id="KW-1185">Reference proteome</keyword>
<dbReference type="GO" id="GO:0015074">
    <property type="term" value="P:DNA integration"/>
    <property type="evidence" value="ECO:0007669"/>
    <property type="project" value="InterPro"/>
</dbReference>